<name>A0AAW0WNI5_CHEQU</name>
<accession>A0AAW0WNI5</accession>
<sequence length="136" mass="14478">MSGANSTPLGRMNPAIGAGKKPAPTGLSLLKPSYMSSGSSSASSAATAAAAAAAAAVSAQINSSQNSGKRESDSSYEAEQEERKRRRKSRWQGDEKDKTFIPGMPTVLPSNMSKDQEEAYLRLHHQSQFTTMKERG</sequence>
<dbReference type="EMBL" id="JARKIK010000067">
    <property type="protein sequence ID" value="KAK8729429.1"/>
    <property type="molecule type" value="Genomic_DNA"/>
</dbReference>
<comment type="caution">
    <text evidence="2">The sequence shown here is derived from an EMBL/GenBank/DDBJ whole genome shotgun (WGS) entry which is preliminary data.</text>
</comment>
<keyword evidence="3" id="KW-1185">Reference proteome</keyword>
<reference evidence="2 3" key="1">
    <citation type="journal article" date="2024" name="BMC Genomics">
        <title>Genome assembly of redclaw crayfish (Cherax quadricarinatus) provides insights into its immune adaptation and hypoxia tolerance.</title>
        <authorList>
            <person name="Liu Z."/>
            <person name="Zheng J."/>
            <person name="Li H."/>
            <person name="Fang K."/>
            <person name="Wang S."/>
            <person name="He J."/>
            <person name="Zhou D."/>
            <person name="Weng S."/>
            <person name="Chi M."/>
            <person name="Gu Z."/>
            <person name="He J."/>
            <person name="Li F."/>
            <person name="Wang M."/>
        </authorList>
    </citation>
    <scope>NUCLEOTIDE SEQUENCE [LARGE SCALE GENOMIC DNA]</scope>
    <source>
        <strain evidence="2">ZL_2023a</strain>
    </source>
</reference>
<proteinExistence type="predicted"/>
<protein>
    <submittedName>
        <fullName evidence="2">Uncharacterized protein</fullName>
    </submittedName>
</protein>
<organism evidence="2 3">
    <name type="scientific">Cherax quadricarinatus</name>
    <name type="common">Australian red claw crayfish</name>
    <dbReference type="NCBI Taxonomy" id="27406"/>
    <lineage>
        <taxon>Eukaryota</taxon>
        <taxon>Metazoa</taxon>
        <taxon>Ecdysozoa</taxon>
        <taxon>Arthropoda</taxon>
        <taxon>Crustacea</taxon>
        <taxon>Multicrustacea</taxon>
        <taxon>Malacostraca</taxon>
        <taxon>Eumalacostraca</taxon>
        <taxon>Eucarida</taxon>
        <taxon>Decapoda</taxon>
        <taxon>Pleocyemata</taxon>
        <taxon>Astacidea</taxon>
        <taxon>Parastacoidea</taxon>
        <taxon>Parastacidae</taxon>
        <taxon>Cherax</taxon>
    </lineage>
</organism>
<evidence type="ECO:0000313" key="3">
    <source>
        <dbReference type="Proteomes" id="UP001445076"/>
    </source>
</evidence>
<feature type="region of interest" description="Disordered" evidence="1">
    <location>
        <begin position="1"/>
        <end position="111"/>
    </location>
</feature>
<dbReference type="AlphaFoldDB" id="A0AAW0WNI5"/>
<dbReference type="Proteomes" id="UP001445076">
    <property type="component" value="Unassembled WGS sequence"/>
</dbReference>
<gene>
    <name evidence="2" type="ORF">OTU49_008468</name>
</gene>
<evidence type="ECO:0000313" key="2">
    <source>
        <dbReference type="EMBL" id="KAK8729429.1"/>
    </source>
</evidence>
<evidence type="ECO:0000256" key="1">
    <source>
        <dbReference type="SAM" id="MobiDB-lite"/>
    </source>
</evidence>
<feature type="compositionally biased region" description="Low complexity" evidence="1">
    <location>
        <begin position="33"/>
        <end position="64"/>
    </location>
</feature>